<gene>
    <name evidence="1" type="ORF">Msi02_66030</name>
</gene>
<dbReference type="Proteomes" id="UP000660454">
    <property type="component" value="Unassembled WGS sequence"/>
</dbReference>
<comment type="caution">
    <text evidence="1">The sequence shown here is derived from an EMBL/GenBank/DDBJ whole genome shotgun (WGS) entry which is preliminary data.</text>
</comment>
<proteinExistence type="predicted"/>
<accession>A0ABQ4GWF9</accession>
<dbReference type="EMBL" id="BOOF01000044">
    <property type="protein sequence ID" value="GIH65786.1"/>
    <property type="molecule type" value="Genomic_DNA"/>
</dbReference>
<dbReference type="RefSeq" id="WP_204051750.1">
    <property type="nucleotide sequence ID" value="NZ_BOOF01000044.1"/>
</dbReference>
<reference evidence="1 2" key="1">
    <citation type="submission" date="2021-01" db="EMBL/GenBank/DDBJ databases">
        <title>Whole genome shotgun sequence of Microbispora siamensis NBRC 104113.</title>
        <authorList>
            <person name="Komaki H."/>
            <person name="Tamura T."/>
        </authorList>
    </citation>
    <scope>NUCLEOTIDE SEQUENCE [LARGE SCALE GENOMIC DNA]</scope>
    <source>
        <strain evidence="1 2">NBRC 104113</strain>
    </source>
</reference>
<sequence>MIDSLVMSALVVLFHPVLRRTVGFAGLALVAGLLTNTSTAAVEVFDVLDWREARRVARSPGSPGVSTASR</sequence>
<name>A0ABQ4GWF9_9ACTN</name>
<keyword evidence="2" id="KW-1185">Reference proteome</keyword>
<evidence type="ECO:0000313" key="2">
    <source>
        <dbReference type="Proteomes" id="UP000660454"/>
    </source>
</evidence>
<evidence type="ECO:0000313" key="1">
    <source>
        <dbReference type="EMBL" id="GIH65786.1"/>
    </source>
</evidence>
<protein>
    <submittedName>
        <fullName evidence="1">Uncharacterized protein</fullName>
    </submittedName>
</protein>
<organism evidence="1 2">
    <name type="scientific">Microbispora siamensis</name>
    <dbReference type="NCBI Taxonomy" id="564413"/>
    <lineage>
        <taxon>Bacteria</taxon>
        <taxon>Bacillati</taxon>
        <taxon>Actinomycetota</taxon>
        <taxon>Actinomycetes</taxon>
        <taxon>Streptosporangiales</taxon>
        <taxon>Streptosporangiaceae</taxon>
        <taxon>Microbispora</taxon>
    </lineage>
</organism>